<evidence type="ECO:0000313" key="2">
    <source>
        <dbReference type="Proteomes" id="UP001165960"/>
    </source>
</evidence>
<comment type="caution">
    <text evidence="1">The sequence shown here is derived from an EMBL/GenBank/DDBJ whole genome shotgun (WGS) entry which is preliminary data.</text>
</comment>
<protein>
    <submittedName>
        <fullName evidence="1">Uncharacterized protein</fullName>
    </submittedName>
</protein>
<reference evidence="1" key="1">
    <citation type="submission" date="2022-04" db="EMBL/GenBank/DDBJ databases">
        <title>Genome of the entomopathogenic fungus Entomophthora muscae.</title>
        <authorList>
            <person name="Elya C."/>
            <person name="Lovett B.R."/>
            <person name="Lee E."/>
            <person name="Macias A.M."/>
            <person name="Hajek A.E."/>
            <person name="De Bivort B.L."/>
            <person name="Kasson M.T."/>
            <person name="De Fine Licht H.H."/>
            <person name="Stajich J.E."/>
        </authorList>
    </citation>
    <scope>NUCLEOTIDE SEQUENCE</scope>
    <source>
        <strain evidence="1">Berkeley</strain>
    </source>
</reference>
<evidence type="ECO:0000313" key="1">
    <source>
        <dbReference type="EMBL" id="KAJ9072007.1"/>
    </source>
</evidence>
<proteinExistence type="predicted"/>
<organism evidence="1 2">
    <name type="scientific">Entomophthora muscae</name>
    <dbReference type="NCBI Taxonomy" id="34485"/>
    <lineage>
        <taxon>Eukaryota</taxon>
        <taxon>Fungi</taxon>
        <taxon>Fungi incertae sedis</taxon>
        <taxon>Zoopagomycota</taxon>
        <taxon>Entomophthoromycotina</taxon>
        <taxon>Entomophthoromycetes</taxon>
        <taxon>Entomophthorales</taxon>
        <taxon>Entomophthoraceae</taxon>
        <taxon>Entomophthora</taxon>
    </lineage>
</organism>
<accession>A0ACC2TBP2</accession>
<name>A0ACC2TBP2_9FUNG</name>
<dbReference type="EMBL" id="QTSX02003070">
    <property type="protein sequence ID" value="KAJ9072007.1"/>
    <property type="molecule type" value="Genomic_DNA"/>
</dbReference>
<sequence>MEFEAGMNLVWKGKQKKVVVVGQGCRAKQLYTYAVRNGAQVVTMADVRKWADNFTCKDISESHLVMVCDKRSSNLFRISELCQQSKSLLFVLGDFDSSDVWIEDVHDCTSSEDEGYRSTEVLDRRGEIFLVGAGPGDPGLLTWHGRRVLQRAHVVLADKLIPKEILALVRGDLRIAAKYPGNANQAQEELNAWGARALRQGHTVVRLKGGDPFMFGRGGEEVLFYRSLGYEPTVVPGISSLLGGPLLASIPVTHRGIADQVLFATGRRQDDAIPSLPKYASTRTLVLAMALHRVDAILEDLEALDYPRSLPVAIIERASCPDTRTLTTRLGNLGALAKAEPIRQPALLVIGNTVTALNSIPPL</sequence>
<keyword evidence="2" id="KW-1185">Reference proteome</keyword>
<gene>
    <name evidence="1" type="ORF">DSO57_1031690</name>
</gene>
<dbReference type="Proteomes" id="UP001165960">
    <property type="component" value="Unassembled WGS sequence"/>
</dbReference>